<accession>A0ACC3MXH4</accession>
<protein>
    <submittedName>
        <fullName evidence="1">Uncharacterized protein</fullName>
    </submittedName>
</protein>
<sequence>MAASLLATLNPISAFPEYHGPHPVGTVDVEIPAADLPTPCNVPEGAQPTIAFRIFYPCVKPSSHEEDRPVRWIPQPQRLTAAALLRFLGLKDRNASVLSYFPQQLYYIKLRAHRNAKLLEPPTSNGRWPVTVFSHGLAGSRNSYSYVCGDLASNGMMVIAVDHRDGSSPIQYVRKTANTEAHVVDTVSISHKPNKEVWEARDKQLRIRLWEVSMVYEALVKIDGGQELENLDFNTSSKRRERVDVLQRFNSKMDLHRPGKVSWCGHSFGATTVTQLLKSVYYSAERPADAERPLLTPSPDSAIVPQITPESSTLLLDMWGLPLQSSDQAFLLDRPLPSYAVDGPEGNNVLSVLSEGFFKWQENLNINKKVIAAPTKPYKPSATGKPLPAWARLRDESPSQDSGYDSQDSQQPERSSSRPASEGSEHNSPLSDVPAETSPTRSIRRSKGPHMFYVQQSQHFSQSDFGILFPWLTRRLAKTEEPEYILELNTRAMSQVLREAGIELPGTNDGAILDPNGNVRKWMSVRIEGERNSEPESSATHRKLSFSNNAAPTDDVSKGQNAAAQLDL</sequence>
<keyword evidence="2" id="KW-1185">Reference proteome</keyword>
<dbReference type="Proteomes" id="UP001281147">
    <property type="component" value="Unassembled WGS sequence"/>
</dbReference>
<dbReference type="EMBL" id="JAUTXU010000132">
    <property type="protein sequence ID" value="KAK3705073.1"/>
    <property type="molecule type" value="Genomic_DNA"/>
</dbReference>
<gene>
    <name evidence="1" type="ORF">LTR37_013440</name>
</gene>
<proteinExistence type="predicted"/>
<evidence type="ECO:0000313" key="2">
    <source>
        <dbReference type="Proteomes" id="UP001281147"/>
    </source>
</evidence>
<evidence type="ECO:0000313" key="1">
    <source>
        <dbReference type="EMBL" id="KAK3705073.1"/>
    </source>
</evidence>
<reference evidence="1" key="1">
    <citation type="submission" date="2023-07" db="EMBL/GenBank/DDBJ databases">
        <title>Black Yeasts Isolated from many extreme environments.</title>
        <authorList>
            <person name="Coleine C."/>
            <person name="Stajich J.E."/>
            <person name="Selbmann L."/>
        </authorList>
    </citation>
    <scope>NUCLEOTIDE SEQUENCE</scope>
    <source>
        <strain evidence="1">CCFEE 5714</strain>
    </source>
</reference>
<comment type="caution">
    <text evidence="1">The sequence shown here is derived from an EMBL/GenBank/DDBJ whole genome shotgun (WGS) entry which is preliminary data.</text>
</comment>
<organism evidence="1 2">
    <name type="scientific">Vermiconidia calcicola</name>
    <dbReference type="NCBI Taxonomy" id="1690605"/>
    <lineage>
        <taxon>Eukaryota</taxon>
        <taxon>Fungi</taxon>
        <taxon>Dikarya</taxon>
        <taxon>Ascomycota</taxon>
        <taxon>Pezizomycotina</taxon>
        <taxon>Dothideomycetes</taxon>
        <taxon>Dothideomycetidae</taxon>
        <taxon>Mycosphaerellales</taxon>
        <taxon>Extremaceae</taxon>
        <taxon>Vermiconidia</taxon>
    </lineage>
</organism>
<name>A0ACC3MXH4_9PEZI</name>